<protein>
    <submittedName>
        <fullName evidence="2">Uncharacterized protein</fullName>
    </submittedName>
</protein>
<organism evidence="2 3">
    <name type="scientific">Pseudomonas phytophila</name>
    <dbReference type="NCBI Taxonomy" id="2867264"/>
    <lineage>
        <taxon>Bacteria</taxon>
        <taxon>Pseudomonadati</taxon>
        <taxon>Pseudomonadota</taxon>
        <taxon>Gammaproteobacteria</taxon>
        <taxon>Pseudomonadales</taxon>
        <taxon>Pseudomonadaceae</taxon>
        <taxon>Pseudomonas</taxon>
    </lineage>
</organism>
<proteinExistence type="predicted"/>
<gene>
    <name evidence="2" type="ORF">K3169_13255</name>
</gene>
<evidence type="ECO:0000313" key="2">
    <source>
        <dbReference type="EMBL" id="UXZ98758.1"/>
    </source>
</evidence>
<keyword evidence="3" id="KW-1185">Reference proteome</keyword>
<keyword evidence="1" id="KW-0472">Membrane</keyword>
<accession>A0ABY6FLG7</accession>
<keyword evidence="1" id="KW-0812">Transmembrane</keyword>
<feature type="transmembrane region" description="Helical" evidence="1">
    <location>
        <begin position="44"/>
        <end position="67"/>
    </location>
</feature>
<feature type="transmembrane region" description="Helical" evidence="1">
    <location>
        <begin position="74"/>
        <end position="94"/>
    </location>
</feature>
<dbReference type="Proteomes" id="UP001063228">
    <property type="component" value="Chromosome"/>
</dbReference>
<dbReference type="RefSeq" id="WP_027898995.1">
    <property type="nucleotide sequence ID" value="NZ_CP081201.1"/>
</dbReference>
<dbReference type="EMBL" id="CP081201">
    <property type="protein sequence ID" value="UXZ98758.1"/>
    <property type="molecule type" value="Genomic_DNA"/>
</dbReference>
<evidence type="ECO:0000313" key="3">
    <source>
        <dbReference type="Proteomes" id="UP001063228"/>
    </source>
</evidence>
<evidence type="ECO:0000256" key="1">
    <source>
        <dbReference type="SAM" id="Phobius"/>
    </source>
</evidence>
<name>A0ABY6FLG7_9PSED</name>
<reference evidence="2" key="1">
    <citation type="submission" date="2021-08" db="EMBL/GenBank/DDBJ databases">
        <title>Complete genome sequence of Pseudomonas phytophila.</title>
        <authorList>
            <person name="Weir B.S."/>
            <person name="Templeton M.D."/>
            <person name="Arshed S."/>
            <person name="Andersen M.T."/>
            <person name="Jayaraman J."/>
        </authorList>
    </citation>
    <scope>NUCLEOTIDE SEQUENCE</scope>
    <source>
        <strain evidence="2">ICMP 23753</strain>
    </source>
</reference>
<feature type="transmembrane region" description="Helical" evidence="1">
    <location>
        <begin position="12"/>
        <end position="32"/>
    </location>
</feature>
<sequence>MISHGVLRFTRWIACLSITTVILGTIFALYVLQLPSSAFVPSSLFSFAVMWLTNLISMAMNAIYWFVRRGPKGLSVTLLIQAGLTVAGFLALRYPNYLFG</sequence>
<keyword evidence="1" id="KW-1133">Transmembrane helix</keyword>